<organism evidence="1 2">
    <name type="scientific">Pseudomonas carassii</name>
    <dbReference type="NCBI Taxonomy" id="3115855"/>
    <lineage>
        <taxon>Bacteria</taxon>
        <taxon>Pseudomonadati</taxon>
        <taxon>Pseudomonadota</taxon>
        <taxon>Gammaproteobacteria</taxon>
        <taxon>Pseudomonadales</taxon>
        <taxon>Pseudomonadaceae</taxon>
        <taxon>Pseudomonas</taxon>
    </lineage>
</organism>
<gene>
    <name evidence="1" type="ORF">V0R62_15865</name>
</gene>
<dbReference type="Proteomes" id="UP001354227">
    <property type="component" value="Unassembled WGS sequence"/>
</dbReference>
<evidence type="ECO:0000313" key="1">
    <source>
        <dbReference type="EMBL" id="MEE1889139.1"/>
    </source>
</evidence>
<reference evidence="1" key="1">
    <citation type="submission" date="2024-01" db="EMBL/GenBank/DDBJ databases">
        <title>Unpublished Manusciprt.</title>
        <authorList>
            <person name="Duman M."/>
            <person name="Valdes E.G."/>
            <person name="Ajmi N."/>
            <person name="Altun S."/>
            <person name="Saticioglu I.B."/>
        </authorList>
    </citation>
    <scope>NUCLEOTIDE SEQUENCE</scope>
    <source>
        <strain evidence="1">137P</strain>
    </source>
</reference>
<protein>
    <submittedName>
        <fullName evidence="1">Uncharacterized protein</fullName>
    </submittedName>
</protein>
<proteinExistence type="predicted"/>
<evidence type="ECO:0000313" key="2">
    <source>
        <dbReference type="Proteomes" id="UP001354227"/>
    </source>
</evidence>
<accession>A0ABU7HCZ7</accession>
<sequence length="174" mass="18191">MVDQVPGWVPSAITNGANIAGASQPALTIGVHAVADKIKGTNNVDLKDPKTIATAISSTGAGISAVGEALGYPTSLATAIFNGIVIAIGVHDTADTLSVPNQAALQNTPEAMPMTQLDHTVVGGLETDEAGHPYQPLSINLGHQRLRTPHAIIQQQNAEINVLRRRIRQLESKN</sequence>
<keyword evidence="2" id="KW-1185">Reference proteome</keyword>
<name>A0ABU7HCZ7_9PSED</name>
<comment type="caution">
    <text evidence="1">The sequence shown here is derived from an EMBL/GenBank/DDBJ whole genome shotgun (WGS) entry which is preliminary data.</text>
</comment>
<dbReference type="EMBL" id="JAZDCT010000020">
    <property type="protein sequence ID" value="MEE1889139.1"/>
    <property type="molecule type" value="Genomic_DNA"/>
</dbReference>
<dbReference type="RefSeq" id="WP_330104472.1">
    <property type="nucleotide sequence ID" value="NZ_JAZDCT010000020.1"/>
</dbReference>